<dbReference type="Gene3D" id="3.10.580.10">
    <property type="entry name" value="CBS-domain"/>
    <property type="match status" value="1"/>
</dbReference>
<evidence type="ECO:0000256" key="5">
    <source>
        <dbReference type="SAM" id="Phobius"/>
    </source>
</evidence>
<dbReference type="PANTHER" id="PTHR43099">
    <property type="entry name" value="UPF0053 PROTEIN YRKA"/>
    <property type="match status" value="1"/>
</dbReference>
<keyword evidence="2" id="KW-1003">Cell membrane</keyword>
<dbReference type="Pfam" id="PF01595">
    <property type="entry name" value="CNNM"/>
    <property type="match status" value="1"/>
</dbReference>
<dbReference type="AlphaFoldDB" id="A0A7Z0GMJ7"/>
<reference evidence="8 9" key="1">
    <citation type="submission" date="2020-07" db="EMBL/GenBank/DDBJ databases">
        <title>Sequencing the genomes of 1000 actinobacteria strains.</title>
        <authorList>
            <person name="Klenk H.-P."/>
        </authorList>
    </citation>
    <scope>NUCLEOTIDE SEQUENCE [LARGE SCALE GENOMIC DNA]</scope>
    <source>
        <strain evidence="8 9">DSM 15475</strain>
    </source>
</reference>
<feature type="transmembrane region" description="Helical" evidence="5">
    <location>
        <begin position="89"/>
        <end position="117"/>
    </location>
</feature>
<keyword evidence="4 5" id="KW-1133">Transmembrane helix</keyword>
<protein>
    <submittedName>
        <fullName evidence="8">CBS domain containing-hemolysin-like protein</fullName>
    </submittedName>
</protein>
<dbReference type="GO" id="GO:0005886">
    <property type="term" value="C:plasma membrane"/>
    <property type="evidence" value="ECO:0007669"/>
    <property type="project" value="UniProtKB-SubCell"/>
</dbReference>
<feature type="domain" description="CNNM transmembrane" evidence="7">
    <location>
        <begin position="1"/>
        <end position="201"/>
    </location>
</feature>
<comment type="subcellular location">
    <subcellularLocation>
        <location evidence="1">Cell membrane</location>
        <topology evidence="1">Multi-pass membrane protein</topology>
    </subcellularLocation>
</comment>
<keyword evidence="9" id="KW-1185">Reference proteome</keyword>
<dbReference type="SUPFAM" id="SSF54631">
    <property type="entry name" value="CBS-domain pair"/>
    <property type="match status" value="1"/>
</dbReference>
<organism evidence="8 9">
    <name type="scientific">Nesterenkonia xinjiangensis</name>
    <dbReference type="NCBI Taxonomy" id="225327"/>
    <lineage>
        <taxon>Bacteria</taxon>
        <taxon>Bacillati</taxon>
        <taxon>Actinomycetota</taxon>
        <taxon>Actinomycetes</taxon>
        <taxon>Micrococcales</taxon>
        <taxon>Micrococcaceae</taxon>
        <taxon>Nesterenkonia</taxon>
    </lineage>
</organism>
<name>A0A7Z0GMJ7_9MICC</name>
<dbReference type="Proteomes" id="UP000535437">
    <property type="component" value="Unassembled WGS sequence"/>
</dbReference>
<gene>
    <name evidence="8" type="ORF">HNR09_001884</name>
</gene>
<sequence>MSEWLLPLLGTAVIIALSAFFVVVEFSLLAARRHRLEDKAQRSASARAAVRGLDQLTVMLAAAQLGITACTFALGAITKPAVHHLLMPLLAFLPVWVADVVAFTLALLIVTFLHLVVGEMAPKSWAIADPERSATLIALPAQLLVRLLGPALRLINALANRLVKAAGVEPVDRAAAAGYDSETIRTLVEHSTEAGTLDAESGRQISDLLGLGVRSVDEIVEAHAREVPLLPAGSTAGDVQEACRQSRRLRVLIEVPSPSRLQVVHVRDTLRADPDDLVQGVARAVLVIASGTTVYDALQEMRAAGEQLAVIKAPGRIVGIITWKDILDELWPGVSRIQ</sequence>
<dbReference type="Pfam" id="PF00571">
    <property type="entry name" value="CBS"/>
    <property type="match status" value="1"/>
</dbReference>
<dbReference type="PANTHER" id="PTHR43099:SF5">
    <property type="entry name" value="HLYC_CORC FAMILY TRANSPORTER"/>
    <property type="match status" value="1"/>
</dbReference>
<feature type="transmembrane region" description="Helical" evidence="5">
    <location>
        <begin position="52"/>
        <end position="77"/>
    </location>
</feature>
<dbReference type="InterPro" id="IPR002550">
    <property type="entry name" value="CNNM"/>
</dbReference>
<keyword evidence="3" id="KW-0129">CBS domain</keyword>
<evidence type="ECO:0000256" key="3">
    <source>
        <dbReference type="PROSITE-ProRule" id="PRU00703"/>
    </source>
</evidence>
<dbReference type="InterPro" id="IPR046342">
    <property type="entry name" value="CBS_dom_sf"/>
</dbReference>
<dbReference type="RefSeq" id="WP_179541813.1">
    <property type="nucleotide sequence ID" value="NZ_BAAALL010000005.1"/>
</dbReference>
<evidence type="ECO:0000256" key="1">
    <source>
        <dbReference type="ARBA" id="ARBA00004651"/>
    </source>
</evidence>
<comment type="caution">
    <text evidence="8">The sequence shown here is derived from an EMBL/GenBank/DDBJ whole genome shotgun (WGS) entry which is preliminary data.</text>
</comment>
<proteinExistence type="predicted"/>
<accession>A0A7Z0GMJ7</accession>
<feature type="transmembrane region" description="Helical" evidence="5">
    <location>
        <begin position="6"/>
        <end position="31"/>
    </location>
</feature>
<dbReference type="EMBL" id="JACCFY010000001">
    <property type="protein sequence ID" value="NYJ78473.1"/>
    <property type="molecule type" value="Genomic_DNA"/>
</dbReference>
<dbReference type="Gene3D" id="3.90.1280.20">
    <property type="match status" value="1"/>
</dbReference>
<dbReference type="InterPro" id="IPR051676">
    <property type="entry name" value="UPF0053_domain"/>
</dbReference>
<evidence type="ECO:0000313" key="8">
    <source>
        <dbReference type="EMBL" id="NYJ78473.1"/>
    </source>
</evidence>
<keyword evidence="4 5" id="KW-0812">Transmembrane</keyword>
<dbReference type="InterPro" id="IPR000644">
    <property type="entry name" value="CBS_dom"/>
</dbReference>
<keyword evidence="4 5" id="KW-0472">Membrane</keyword>
<feature type="domain" description="CBS" evidence="6">
    <location>
        <begin position="281"/>
        <end position="336"/>
    </location>
</feature>
<evidence type="ECO:0000256" key="4">
    <source>
        <dbReference type="PROSITE-ProRule" id="PRU01193"/>
    </source>
</evidence>
<dbReference type="PROSITE" id="PS51371">
    <property type="entry name" value="CBS"/>
    <property type="match status" value="1"/>
</dbReference>
<evidence type="ECO:0000259" key="6">
    <source>
        <dbReference type="PROSITE" id="PS51371"/>
    </source>
</evidence>
<evidence type="ECO:0000259" key="7">
    <source>
        <dbReference type="PROSITE" id="PS51846"/>
    </source>
</evidence>
<evidence type="ECO:0000256" key="2">
    <source>
        <dbReference type="ARBA" id="ARBA00022475"/>
    </source>
</evidence>
<dbReference type="SMART" id="SM00116">
    <property type="entry name" value="CBS"/>
    <property type="match status" value="1"/>
</dbReference>
<dbReference type="PROSITE" id="PS51846">
    <property type="entry name" value="CNNM"/>
    <property type="match status" value="1"/>
</dbReference>
<evidence type="ECO:0000313" key="9">
    <source>
        <dbReference type="Proteomes" id="UP000535437"/>
    </source>
</evidence>